<dbReference type="AlphaFoldDB" id="A0A843XTV5"/>
<dbReference type="Pfam" id="PF14223">
    <property type="entry name" value="Retrotran_gag_2"/>
    <property type="match status" value="1"/>
</dbReference>
<sequence length="138" mass="16028">MTLTIRIGKIELWKIVRKGAYKLPQDKDTWRKYQIAKGTLNWSALNMMQCAVHPKEYSRVSTCTSAKEMWDKLELIYKGTSEEIYHARHVPKSSLKDQAKPKDNVPVDSHQDPVDRYQQSESIQFWKISPVDSNKASC</sequence>
<accession>A0A843XTV5</accession>
<dbReference type="PANTHER" id="PTHR34676:SF17">
    <property type="entry name" value="OS06G0684500 PROTEIN"/>
    <property type="match status" value="1"/>
</dbReference>
<evidence type="ECO:0000313" key="2">
    <source>
        <dbReference type="EMBL" id="MQM22491.1"/>
    </source>
</evidence>
<comment type="caution">
    <text evidence="2">The sequence shown here is derived from an EMBL/GenBank/DDBJ whole genome shotgun (WGS) entry which is preliminary data.</text>
</comment>
<proteinExistence type="predicted"/>
<evidence type="ECO:0000256" key="1">
    <source>
        <dbReference type="SAM" id="MobiDB-lite"/>
    </source>
</evidence>
<gene>
    <name evidence="2" type="ORF">Taro_055544</name>
</gene>
<name>A0A843XTV5_COLES</name>
<organism evidence="2 3">
    <name type="scientific">Colocasia esculenta</name>
    <name type="common">Wild taro</name>
    <name type="synonym">Arum esculentum</name>
    <dbReference type="NCBI Taxonomy" id="4460"/>
    <lineage>
        <taxon>Eukaryota</taxon>
        <taxon>Viridiplantae</taxon>
        <taxon>Streptophyta</taxon>
        <taxon>Embryophyta</taxon>
        <taxon>Tracheophyta</taxon>
        <taxon>Spermatophyta</taxon>
        <taxon>Magnoliopsida</taxon>
        <taxon>Liliopsida</taxon>
        <taxon>Araceae</taxon>
        <taxon>Aroideae</taxon>
        <taxon>Colocasieae</taxon>
        <taxon>Colocasia</taxon>
    </lineage>
</organism>
<feature type="region of interest" description="Disordered" evidence="1">
    <location>
        <begin position="88"/>
        <end position="121"/>
    </location>
</feature>
<reference evidence="2" key="1">
    <citation type="submission" date="2017-07" db="EMBL/GenBank/DDBJ databases">
        <title>Taro Niue Genome Assembly and Annotation.</title>
        <authorList>
            <person name="Atibalentja N."/>
            <person name="Keating K."/>
            <person name="Fields C.J."/>
        </authorList>
    </citation>
    <scope>NUCLEOTIDE SEQUENCE</scope>
    <source>
        <strain evidence="2">Niue_2</strain>
        <tissue evidence="2">Leaf</tissue>
    </source>
</reference>
<keyword evidence="3" id="KW-1185">Reference proteome</keyword>
<dbReference type="EMBL" id="NMUH01013042">
    <property type="protein sequence ID" value="MQM22491.1"/>
    <property type="molecule type" value="Genomic_DNA"/>
</dbReference>
<feature type="compositionally biased region" description="Basic and acidic residues" evidence="1">
    <location>
        <begin position="94"/>
        <end position="115"/>
    </location>
</feature>
<protein>
    <submittedName>
        <fullName evidence="2">Uncharacterized protein</fullName>
    </submittedName>
</protein>
<evidence type="ECO:0000313" key="3">
    <source>
        <dbReference type="Proteomes" id="UP000652761"/>
    </source>
</evidence>
<dbReference type="Proteomes" id="UP000652761">
    <property type="component" value="Unassembled WGS sequence"/>
</dbReference>
<dbReference type="PANTHER" id="PTHR34676">
    <property type="entry name" value="DUF4219 DOMAIN-CONTAINING PROTEIN-RELATED"/>
    <property type="match status" value="1"/>
</dbReference>
<dbReference type="OrthoDB" id="785014at2759"/>